<dbReference type="EMBL" id="JAPEVB010000004">
    <property type="protein sequence ID" value="KAJ4390182.1"/>
    <property type="molecule type" value="Genomic_DNA"/>
</dbReference>
<name>A0A9W8YRZ7_9PEZI</name>
<feature type="transmembrane region" description="Helical" evidence="1">
    <location>
        <begin position="117"/>
        <end position="150"/>
    </location>
</feature>
<keyword evidence="1" id="KW-1133">Transmembrane helix</keyword>
<evidence type="ECO:0000313" key="2">
    <source>
        <dbReference type="EMBL" id="KAJ4390182.1"/>
    </source>
</evidence>
<gene>
    <name evidence="2" type="ORF">N0V93_007656</name>
</gene>
<evidence type="ECO:0000313" key="3">
    <source>
        <dbReference type="Proteomes" id="UP001140453"/>
    </source>
</evidence>
<dbReference type="Proteomes" id="UP001140453">
    <property type="component" value="Unassembled WGS sequence"/>
</dbReference>
<evidence type="ECO:0000256" key="1">
    <source>
        <dbReference type="SAM" id="Phobius"/>
    </source>
</evidence>
<accession>A0A9W8YRZ7</accession>
<keyword evidence="1" id="KW-0472">Membrane</keyword>
<keyword evidence="1" id="KW-0812">Transmembrane</keyword>
<reference evidence="2" key="1">
    <citation type="submission" date="2022-10" db="EMBL/GenBank/DDBJ databases">
        <title>Tapping the CABI collections for fungal endophytes: first genome assemblies for Collariella, Neodidymelliopsis, Ascochyta clinopodiicola, Didymella pomorum, Didymosphaeria variabile, Neocosmospora piperis and Neocucurbitaria cava.</title>
        <authorList>
            <person name="Hill R."/>
        </authorList>
    </citation>
    <scope>NUCLEOTIDE SEQUENCE</scope>
    <source>
        <strain evidence="2">IMI 355082</strain>
    </source>
</reference>
<sequence>MALLAASSTTTQTSPEASMSIRPQTDLVYRYALELGPALRCSNELSSALLVTAQQLFHINRIALTYLLFGCNVAALHTFLVIKEIATMSVTALSKIAWAAWNSKQGRRLRKKLEFEFFVLILGSGNGLILVVFWPGWILIGLAYFVYLLWSWAG</sequence>
<dbReference type="OrthoDB" id="4844401at2759"/>
<organism evidence="2 3">
    <name type="scientific">Gnomoniopsis smithogilvyi</name>
    <dbReference type="NCBI Taxonomy" id="1191159"/>
    <lineage>
        <taxon>Eukaryota</taxon>
        <taxon>Fungi</taxon>
        <taxon>Dikarya</taxon>
        <taxon>Ascomycota</taxon>
        <taxon>Pezizomycotina</taxon>
        <taxon>Sordariomycetes</taxon>
        <taxon>Sordariomycetidae</taxon>
        <taxon>Diaporthales</taxon>
        <taxon>Gnomoniaceae</taxon>
        <taxon>Gnomoniopsis</taxon>
    </lineage>
</organism>
<keyword evidence="3" id="KW-1185">Reference proteome</keyword>
<dbReference type="AlphaFoldDB" id="A0A9W8YRZ7"/>
<protein>
    <submittedName>
        <fullName evidence="2">Uncharacterized protein</fullName>
    </submittedName>
</protein>
<feature type="transmembrane region" description="Helical" evidence="1">
    <location>
        <begin position="63"/>
        <end position="82"/>
    </location>
</feature>
<proteinExistence type="predicted"/>
<comment type="caution">
    <text evidence="2">The sequence shown here is derived from an EMBL/GenBank/DDBJ whole genome shotgun (WGS) entry which is preliminary data.</text>
</comment>